<dbReference type="GO" id="GO:0032991">
    <property type="term" value="C:protein-containing complex"/>
    <property type="evidence" value="ECO:0007669"/>
    <property type="project" value="TreeGrafter"/>
</dbReference>
<comment type="similarity">
    <text evidence="1">Belongs to the class I-like SAM-binding methyltransferase superfamily. EEF2KMT family.</text>
</comment>
<dbReference type="KEGG" id="scac:106088529"/>
<dbReference type="Pfam" id="PF14904">
    <property type="entry name" value="FAM86"/>
    <property type="match status" value="1"/>
</dbReference>
<reference evidence="4" key="1">
    <citation type="submission" date="2020-05" db="UniProtKB">
        <authorList>
            <consortium name="EnsemblMetazoa"/>
        </authorList>
    </citation>
    <scope>IDENTIFICATION</scope>
    <source>
        <strain evidence="4">USDA</strain>
    </source>
</reference>
<dbReference type="AlphaFoldDB" id="A0A1I8QEQ3"/>
<protein>
    <recommendedName>
        <fullName evidence="3">FAM86 N-terminal domain-containing protein</fullName>
    </recommendedName>
</protein>
<evidence type="ECO:0000256" key="2">
    <source>
        <dbReference type="ARBA" id="ARBA00022679"/>
    </source>
</evidence>
<dbReference type="Gene3D" id="3.40.50.150">
    <property type="entry name" value="Vaccinia Virus protein VP39"/>
    <property type="match status" value="1"/>
</dbReference>
<dbReference type="VEuPathDB" id="VectorBase:SCAU016404"/>
<dbReference type="InterPro" id="IPR029063">
    <property type="entry name" value="SAM-dependent_MTases_sf"/>
</dbReference>
<dbReference type="PANTHER" id="PTHR14614">
    <property type="entry name" value="HEPATOCELLULAR CARCINOMA-ASSOCIATED ANTIGEN"/>
    <property type="match status" value="1"/>
</dbReference>
<organism evidence="4 5">
    <name type="scientific">Stomoxys calcitrans</name>
    <name type="common">Stable fly</name>
    <name type="synonym">Conops calcitrans</name>
    <dbReference type="NCBI Taxonomy" id="35570"/>
    <lineage>
        <taxon>Eukaryota</taxon>
        <taxon>Metazoa</taxon>
        <taxon>Ecdysozoa</taxon>
        <taxon>Arthropoda</taxon>
        <taxon>Hexapoda</taxon>
        <taxon>Insecta</taxon>
        <taxon>Pterygota</taxon>
        <taxon>Neoptera</taxon>
        <taxon>Endopterygota</taxon>
        <taxon>Diptera</taxon>
        <taxon>Brachycera</taxon>
        <taxon>Muscomorpha</taxon>
        <taxon>Muscoidea</taxon>
        <taxon>Muscidae</taxon>
        <taxon>Stomoxys</taxon>
    </lineage>
</organism>
<dbReference type="Pfam" id="PF10294">
    <property type="entry name" value="Methyltransf_16"/>
    <property type="match status" value="1"/>
</dbReference>
<evidence type="ECO:0000313" key="5">
    <source>
        <dbReference type="Proteomes" id="UP000095300"/>
    </source>
</evidence>
<dbReference type="STRING" id="35570.A0A1I8QEQ3"/>
<dbReference type="PANTHER" id="PTHR14614:SF130">
    <property type="entry name" value="PROTEIN-LYSINE N-METHYLTRANSFERASE EEF2KMT"/>
    <property type="match status" value="1"/>
</dbReference>
<gene>
    <name evidence="4" type="primary">106088529</name>
</gene>
<accession>A0A1I8QEQ3</accession>
<proteinExistence type="inferred from homology"/>
<dbReference type="GO" id="GO:0016740">
    <property type="term" value="F:transferase activity"/>
    <property type="evidence" value="ECO:0007669"/>
    <property type="project" value="UniProtKB-KW"/>
</dbReference>
<evidence type="ECO:0000313" key="4">
    <source>
        <dbReference type="EnsemblMetazoa" id="SCAU016404-PA"/>
    </source>
</evidence>
<dbReference type="EnsemblMetazoa" id="SCAU016404-RA">
    <property type="protein sequence ID" value="SCAU016404-PA"/>
    <property type="gene ID" value="SCAU016404"/>
</dbReference>
<dbReference type="InterPro" id="IPR019410">
    <property type="entry name" value="Methyltransf_16"/>
</dbReference>
<name>A0A1I8QEQ3_STOCA</name>
<evidence type="ECO:0000259" key="3">
    <source>
        <dbReference type="Pfam" id="PF14904"/>
    </source>
</evidence>
<sequence>MPENSTEDFKSFLIELQKQFLCCYPLHCIEWQNFPKNLTWDQQKQLMDFTCNSPLNQQLPIKVAYQLNFLKKLITFLEQNTTEVHDEVYESYCQVQQKVAQDSTQKYAFKHYILSPEVHFTLRESKSFVAEGTTGLCSWQASLALADFMLHHPDLIRNKSLLELGAGTGLCGFILYKMCDTQQVILSDGSPQCVDLMCESVRRNFPSAIANSEEPGKYLWNEKILQCSVIPWDGINDIPEVTRLKPDILLAADVVYDDSCFEDLSFAIDFVFQLKQSQVKMYLAATVRNEHTLNGFLRKLDSLNFMVTEEPIVPLEESFLYWDRSTPVKVLRITR</sequence>
<keyword evidence="2" id="KW-0808">Transferase</keyword>
<dbReference type="Proteomes" id="UP000095300">
    <property type="component" value="Unassembled WGS sequence"/>
</dbReference>
<dbReference type="InterPro" id="IPR029426">
    <property type="entry name" value="FAM86_N"/>
</dbReference>
<dbReference type="OrthoDB" id="194386at2759"/>
<evidence type="ECO:0000256" key="1">
    <source>
        <dbReference type="ARBA" id="ARBA00005511"/>
    </source>
</evidence>
<keyword evidence="5" id="KW-1185">Reference proteome</keyword>
<feature type="domain" description="FAM86 N-terminal" evidence="3">
    <location>
        <begin position="12"/>
        <end position="95"/>
    </location>
</feature>
<dbReference type="SUPFAM" id="SSF53335">
    <property type="entry name" value="S-adenosyl-L-methionine-dependent methyltransferases"/>
    <property type="match status" value="1"/>
</dbReference>